<reference evidence="1 2" key="1">
    <citation type="submission" date="2013-12" db="EMBL/GenBank/DDBJ databases">
        <title>Draft genome of the parsitic nematode Ancylostoma duodenale.</title>
        <authorList>
            <person name="Mitreva M."/>
        </authorList>
    </citation>
    <scope>NUCLEOTIDE SEQUENCE [LARGE SCALE GENOMIC DNA]</scope>
    <source>
        <strain evidence="1 2">Zhejiang</strain>
    </source>
</reference>
<evidence type="ECO:0000313" key="1">
    <source>
        <dbReference type="EMBL" id="KIH58013.1"/>
    </source>
</evidence>
<organism evidence="1 2">
    <name type="scientific">Ancylostoma duodenale</name>
    <dbReference type="NCBI Taxonomy" id="51022"/>
    <lineage>
        <taxon>Eukaryota</taxon>
        <taxon>Metazoa</taxon>
        <taxon>Ecdysozoa</taxon>
        <taxon>Nematoda</taxon>
        <taxon>Chromadorea</taxon>
        <taxon>Rhabditida</taxon>
        <taxon>Rhabditina</taxon>
        <taxon>Rhabditomorpha</taxon>
        <taxon>Strongyloidea</taxon>
        <taxon>Ancylostomatidae</taxon>
        <taxon>Ancylostomatinae</taxon>
        <taxon>Ancylostoma</taxon>
    </lineage>
</organism>
<dbReference type="Proteomes" id="UP000054047">
    <property type="component" value="Unassembled WGS sequence"/>
</dbReference>
<protein>
    <submittedName>
        <fullName evidence="1">Uncharacterized protein</fullName>
    </submittedName>
</protein>
<accession>A0A0C2CMY8</accession>
<proteinExistence type="predicted"/>
<dbReference type="EMBL" id="KN733641">
    <property type="protein sequence ID" value="KIH58013.1"/>
    <property type="molecule type" value="Genomic_DNA"/>
</dbReference>
<gene>
    <name evidence="1" type="ORF">ANCDUO_11788</name>
</gene>
<evidence type="ECO:0000313" key="2">
    <source>
        <dbReference type="Proteomes" id="UP000054047"/>
    </source>
</evidence>
<name>A0A0C2CMY8_9BILA</name>
<keyword evidence="2" id="KW-1185">Reference proteome</keyword>
<dbReference type="OrthoDB" id="5895586at2759"/>
<sequence>MLILKGRIRQEVSEAVEKEKQDHSLVISGLAKWGMDKPLLQRQKYLDEQVTDIPDTLKVDCLSEVVYRMGKYSETRP</sequence>
<dbReference type="AlphaFoldDB" id="A0A0C2CMY8"/>